<evidence type="ECO:0000313" key="2">
    <source>
        <dbReference type="Proteomes" id="UP000008068"/>
    </source>
</evidence>
<sequence length="56" mass="6424">MISPSNRLFENSQNPERCVSICHDRFTYRLSIRSVTPLLNPPLPMNGCSSSKRNQM</sequence>
<name>G0NNU1_CAEBE</name>
<dbReference type="InParanoid" id="G0NNU1"/>
<proteinExistence type="predicted"/>
<keyword evidence="2" id="KW-1185">Reference proteome</keyword>
<gene>
    <name evidence="1" type="ORF">CAEBREN_05217</name>
</gene>
<dbReference type="AlphaFoldDB" id="G0NNU1"/>
<dbReference type="HOGENOM" id="CLU_3016143_0_0_1"/>
<organism evidence="2">
    <name type="scientific">Caenorhabditis brenneri</name>
    <name type="common">Nematode worm</name>
    <dbReference type="NCBI Taxonomy" id="135651"/>
    <lineage>
        <taxon>Eukaryota</taxon>
        <taxon>Metazoa</taxon>
        <taxon>Ecdysozoa</taxon>
        <taxon>Nematoda</taxon>
        <taxon>Chromadorea</taxon>
        <taxon>Rhabditida</taxon>
        <taxon>Rhabditina</taxon>
        <taxon>Rhabditomorpha</taxon>
        <taxon>Rhabditoidea</taxon>
        <taxon>Rhabditidae</taxon>
        <taxon>Peloderinae</taxon>
        <taxon>Caenorhabditis</taxon>
    </lineage>
</organism>
<accession>G0NNU1</accession>
<dbReference type="EMBL" id="GL379916">
    <property type="protein sequence ID" value="EGT34911.1"/>
    <property type="molecule type" value="Genomic_DNA"/>
</dbReference>
<protein>
    <submittedName>
        <fullName evidence="1">Uncharacterized protein</fullName>
    </submittedName>
</protein>
<dbReference type="Proteomes" id="UP000008068">
    <property type="component" value="Unassembled WGS sequence"/>
</dbReference>
<reference evidence="2" key="1">
    <citation type="submission" date="2011-07" db="EMBL/GenBank/DDBJ databases">
        <authorList>
            <consortium name="Caenorhabditis brenneri Sequencing and Analysis Consortium"/>
            <person name="Wilson R.K."/>
        </authorList>
    </citation>
    <scope>NUCLEOTIDE SEQUENCE [LARGE SCALE GENOMIC DNA]</scope>
    <source>
        <strain evidence="2">PB2801</strain>
    </source>
</reference>
<evidence type="ECO:0000313" key="1">
    <source>
        <dbReference type="EMBL" id="EGT34911.1"/>
    </source>
</evidence>